<dbReference type="AlphaFoldDB" id="A0A348AF17"/>
<dbReference type="GO" id="GO:0019239">
    <property type="term" value="F:deaminase activity"/>
    <property type="evidence" value="ECO:0007669"/>
    <property type="project" value="TreeGrafter"/>
</dbReference>
<dbReference type="PANTHER" id="PTHR11803:SF58">
    <property type="entry name" value="PROTEIN HMF1-RELATED"/>
    <property type="match status" value="1"/>
</dbReference>
<dbReference type="GO" id="GO:0005829">
    <property type="term" value="C:cytosol"/>
    <property type="evidence" value="ECO:0007669"/>
    <property type="project" value="TreeGrafter"/>
</dbReference>
<organism evidence="2 3">
    <name type="scientific">Methylomusa anaerophila</name>
    <dbReference type="NCBI Taxonomy" id="1930071"/>
    <lineage>
        <taxon>Bacteria</taxon>
        <taxon>Bacillati</taxon>
        <taxon>Bacillota</taxon>
        <taxon>Negativicutes</taxon>
        <taxon>Selenomonadales</taxon>
        <taxon>Sporomusaceae</taxon>
        <taxon>Methylomusa</taxon>
    </lineage>
</organism>
<dbReference type="KEGG" id="mana:MAMMFC1_00298"/>
<keyword evidence="2" id="KW-0378">Hydrolase</keyword>
<dbReference type="Proteomes" id="UP000276437">
    <property type="component" value="Chromosome"/>
</dbReference>
<reference evidence="2 3" key="1">
    <citation type="journal article" date="2018" name="Int. J. Syst. Evol. Microbiol.">
        <title>Methylomusa anaerophila gen. nov., sp. nov., an anaerobic methanol-utilizing bacterium isolated from a microbial fuel cell.</title>
        <authorList>
            <person name="Amano N."/>
            <person name="Yamamuro A."/>
            <person name="Miyahara M."/>
            <person name="Kouzuma A."/>
            <person name="Abe T."/>
            <person name="Watanabe K."/>
        </authorList>
    </citation>
    <scope>NUCLEOTIDE SEQUENCE [LARGE SCALE GENOMIC DNA]</scope>
    <source>
        <strain evidence="2 3">MMFC1</strain>
    </source>
</reference>
<dbReference type="Gene3D" id="3.30.1330.40">
    <property type="entry name" value="RutC-like"/>
    <property type="match status" value="1"/>
</dbReference>
<dbReference type="OrthoDB" id="9796680at2"/>
<dbReference type="InterPro" id="IPR006175">
    <property type="entry name" value="YjgF/YER057c/UK114"/>
</dbReference>
<keyword evidence="3" id="KW-1185">Reference proteome</keyword>
<protein>
    <submittedName>
        <fullName evidence="2">Enamine/imine deaminase</fullName>
        <ecNumber evidence="2">3.5.4.-</ecNumber>
    </submittedName>
</protein>
<dbReference type="InterPro" id="IPR035959">
    <property type="entry name" value="RutC-like_sf"/>
</dbReference>
<proteinExistence type="inferred from homology"/>
<evidence type="ECO:0000313" key="2">
    <source>
        <dbReference type="EMBL" id="BBB89665.1"/>
    </source>
</evidence>
<dbReference type="PANTHER" id="PTHR11803">
    <property type="entry name" value="2-IMINOBUTANOATE/2-IMINOPROPANOATE DEAMINASE RIDA"/>
    <property type="match status" value="1"/>
</dbReference>
<dbReference type="Pfam" id="PF01042">
    <property type="entry name" value="Ribonuc_L-PSP"/>
    <property type="match status" value="1"/>
</dbReference>
<evidence type="ECO:0000313" key="3">
    <source>
        <dbReference type="Proteomes" id="UP000276437"/>
    </source>
</evidence>
<name>A0A348AF17_9FIRM</name>
<sequence>MIKRMPTSYGDVTLPACVVAGDYIFLSCHAGGHESADIIYQMEASFDSLGKSLESAGASFDDIVQINLYLKNIEDFRTARDVFYKYFKNGFPARMTTTTDFVSPPCLCMLDAIAYKQQNT</sequence>
<dbReference type="EC" id="3.5.4.-" evidence="2"/>
<dbReference type="CDD" id="cd00448">
    <property type="entry name" value="YjgF_YER057c_UK114_family"/>
    <property type="match status" value="1"/>
</dbReference>
<dbReference type="RefSeq" id="WP_126305837.1">
    <property type="nucleotide sequence ID" value="NZ_AP018449.1"/>
</dbReference>
<accession>A0A348AF17</accession>
<dbReference type="EMBL" id="AP018449">
    <property type="protein sequence ID" value="BBB89665.1"/>
    <property type="molecule type" value="Genomic_DNA"/>
</dbReference>
<comment type="similarity">
    <text evidence="1">Belongs to the RutC family.</text>
</comment>
<evidence type="ECO:0000256" key="1">
    <source>
        <dbReference type="ARBA" id="ARBA00010552"/>
    </source>
</evidence>
<gene>
    <name evidence="2" type="primary">yabJ_1</name>
    <name evidence="2" type="ORF">MAMMFC1_00298</name>
</gene>
<dbReference type="SUPFAM" id="SSF55298">
    <property type="entry name" value="YjgF-like"/>
    <property type="match status" value="1"/>
</dbReference>